<proteinExistence type="predicted"/>
<dbReference type="RefSeq" id="XP_014672505.1">
    <property type="nucleotide sequence ID" value="XM_014817019.1"/>
</dbReference>
<dbReference type="Pfam" id="PF13910">
    <property type="entry name" value="DUF4209"/>
    <property type="match status" value="1"/>
</dbReference>
<name>A0ABM1EJY4_PRICU</name>
<feature type="domain" description="DUF4209" evidence="1">
    <location>
        <begin position="203"/>
        <end position="284"/>
    </location>
</feature>
<evidence type="ECO:0000313" key="3">
    <source>
        <dbReference type="RefSeq" id="XP_014672505.1"/>
    </source>
</evidence>
<gene>
    <name evidence="3" type="primary">LOC106812983</name>
</gene>
<keyword evidence="2" id="KW-1185">Reference proteome</keyword>
<evidence type="ECO:0000259" key="1">
    <source>
        <dbReference type="Pfam" id="PF13910"/>
    </source>
</evidence>
<evidence type="ECO:0000313" key="2">
    <source>
        <dbReference type="Proteomes" id="UP000695022"/>
    </source>
</evidence>
<sequence>MTCDKVASASDLHNLALPDKETFLSPPVSQLLNDSGTRSGLSFSLQRYLVPSGSNDEQNYNFYYCCECDIYKLERGSIVNGEEDGTDWQKATCNSLPIESSDHLNHVICQNIINWDAIYRLIGDIPVETMGFEKHSSIVQKLVPVMECSEQVLTAMSPSVFRMSHMSKLGWTGQPEVIVDCFEMLQKGAGYHTLSMLLLTAVLERALGNVYLLRGVQCPSLLNTLLSTPELVHTFGQFQMSILKVLMGPPTSLNLRNITWHGFAGPQEIPLRCVAFLILIIVSLGEVIGDVEIPQRPYIAYPHVSMYQGVLPAISHVNCQPDLWKRLVHSSCFVTPTFKPYWELALHLLQHGRHGYGLALLLPQLEHGLRRVFTTVNKCQERMLTAENTVLFTTFDEMLLPQLADGRENKLMSAIGESYMMVLFDLLVHTDGPRIRDKLSHGEINFSSLPLVLFDHVSALCLAFCSACLPSDAPLRTENGVYRLLAAIKGYESIFHPRSALVRQIKDCSGSLSTWSELCVPDDRVFDGIRCSWSNVSATEPLFRPACQAALSITQMSSTFCDGGLDKFVLPFEHIVKQTQHLLQGMTGSTLYRPKAELELIGLLRCIVQNCTALSEQLQNGLNLRFRQLQEKELRSRQRATYQRALESITSIGVGTRLALVVVCYVLDTLEHRTAADDRHKTARCLKRTLQYVENLRSMTHPTRNRWMETRALTEAFIHSFLIHDPAPISGLKSLP</sequence>
<accession>A0ABM1EJY4</accession>
<dbReference type="PANTHER" id="PTHR31701">
    <property type="entry name" value="ENDOPLASMIC RETICULUM MEMBRANE-ASSOCIATED RNA DEGRADATION PROTEIN"/>
    <property type="match status" value="1"/>
</dbReference>
<reference evidence="3" key="1">
    <citation type="submission" date="2025-08" db="UniProtKB">
        <authorList>
            <consortium name="RefSeq"/>
        </authorList>
    </citation>
    <scope>IDENTIFICATION</scope>
</reference>
<dbReference type="InterPro" id="IPR039635">
    <property type="entry name" value="ERMARD"/>
</dbReference>
<organism evidence="2 3">
    <name type="scientific">Priapulus caudatus</name>
    <name type="common">Priapulid worm</name>
    <dbReference type="NCBI Taxonomy" id="37621"/>
    <lineage>
        <taxon>Eukaryota</taxon>
        <taxon>Metazoa</taxon>
        <taxon>Ecdysozoa</taxon>
        <taxon>Scalidophora</taxon>
        <taxon>Priapulida</taxon>
        <taxon>Priapulimorpha</taxon>
        <taxon>Priapulimorphida</taxon>
        <taxon>Priapulidae</taxon>
        <taxon>Priapulus</taxon>
    </lineage>
</organism>
<dbReference type="GeneID" id="106812983"/>
<protein>
    <submittedName>
        <fullName evidence="3">Endoplasmic reticulum membrane-associated RNA degradation protein-like isoform X1</fullName>
    </submittedName>
</protein>
<dbReference type="PANTHER" id="PTHR31701:SF2">
    <property type="entry name" value="ENDOPLASMIC RETICULUM MEMBRANE-ASSOCIATED RNA DEGRADATION PROTEIN"/>
    <property type="match status" value="1"/>
</dbReference>
<dbReference type="InterPro" id="IPR025209">
    <property type="entry name" value="DUF4209"/>
</dbReference>
<dbReference type="Proteomes" id="UP000695022">
    <property type="component" value="Unplaced"/>
</dbReference>